<proteinExistence type="predicted"/>
<feature type="domain" description="OmpA-like" evidence="2">
    <location>
        <begin position="144"/>
        <end position="257"/>
    </location>
</feature>
<dbReference type="EMBL" id="JADIMV010000120">
    <property type="protein sequence ID" value="MBO8440380.1"/>
    <property type="molecule type" value="Genomic_DNA"/>
</dbReference>
<dbReference type="CDD" id="cd07185">
    <property type="entry name" value="OmpA_C-like"/>
    <property type="match status" value="1"/>
</dbReference>
<evidence type="ECO:0000313" key="3">
    <source>
        <dbReference type="EMBL" id="MBO8440380.1"/>
    </source>
</evidence>
<gene>
    <name evidence="3" type="ORF">IAC51_06995</name>
</gene>
<comment type="caution">
    <text evidence="3">The sequence shown here is derived from an EMBL/GenBank/DDBJ whole genome shotgun (WGS) entry which is preliminary data.</text>
</comment>
<dbReference type="Proteomes" id="UP000712007">
    <property type="component" value="Unassembled WGS sequence"/>
</dbReference>
<dbReference type="SUPFAM" id="SSF103088">
    <property type="entry name" value="OmpA-like"/>
    <property type="match status" value="1"/>
</dbReference>
<organism evidence="3 4">
    <name type="scientific">Candidatus Aphodosoma intestinipullorum</name>
    <dbReference type="NCBI Taxonomy" id="2840674"/>
    <lineage>
        <taxon>Bacteria</taxon>
        <taxon>Pseudomonadati</taxon>
        <taxon>Bacteroidota</taxon>
        <taxon>Bacteroidia</taxon>
        <taxon>Bacteroidales</taxon>
        <taxon>Candidatus Aphodosoma</taxon>
    </lineage>
</organism>
<reference evidence="3" key="2">
    <citation type="journal article" date="2021" name="PeerJ">
        <title>Extensive microbial diversity within the chicken gut microbiome revealed by metagenomics and culture.</title>
        <authorList>
            <person name="Gilroy R."/>
            <person name="Ravi A."/>
            <person name="Getino M."/>
            <person name="Pursley I."/>
            <person name="Horton D.L."/>
            <person name="Alikhan N.F."/>
            <person name="Baker D."/>
            <person name="Gharbi K."/>
            <person name="Hall N."/>
            <person name="Watson M."/>
            <person name="Adriaenssens E.M."/>
            <person name="Foster-Nyarko E."/>
            <person name="Jarju S."/>
            <person name="Secka A."/>
            <person name="Antonio M."/>
            <person name="Oren A."/>
            <person name="Chaudhuri R.R."/>
            <person name="La Ragione R."/>
            <person name="Hildebrand F."/>
            <person name="Pallen M.J."/>
        </authorList>
    </citation>
    <scope>NUCLEOTIDE SEQUENCE</scope>
    <source>
        <strain evidence="3">3924</strain>
    </source>
</reference>
<evidence type="ECO:0000313" key="4">
    <source>
        <dbReference type="Proteomes" id="UP000712007"/>
    </source>
</evidence>
<name>A0A940DKW7_9BACT</name>
<dbReference type="InterPro" id="IPR006665">
    <property type="entry name" value="OmpA-like"/>
</dbReference>
<dbReference type="AlphaFoldDB" id="A0A940DKW7"/>
<reference evidence="3" key="1">
    <citation type="submission" date="2020-10" db="EMBL/GenBank/DDBJ databases">
        <authorList>
            <person name="Gilroy R."/>
        </authorList>
    </citation>
    <scope>NUCLEOTIDE SEQUENCE</scope>
    <source>
        <strain evidence="3">3924</strain>
    </source>
</reference>
<dbReference type="PROSITE" id="PS51123">
    <property type="entry name" value="OMPA_2"/>
    <property type="match status" value="1"/>
</dbReference>
<protein>
    <submittedName>
        <fullName evidence="3">OmpA family protein</fullName>
    </submittedName>
</protein>
<keyword evidence="1" id="KW-0472">Membrane</keyword>
<dbReference type="Pfam" id="PF00691">
    <property type="entry name" value="OmpA"/>
    <property type="match status" value="1"/>
</dbReference>
<sequence length="257" mass="28446">HVFNNKGVPSEDVMTANFSVMGKYRILPQLDVNIEVQSTLMPDVFEGRITGAVVDPMFSFSVGVTYNIFGHNFSGEYRMPERRKKVRRRTAGIGMEAVYALNERQAESDSVMLSRIEEMNRRLDNVESVPSVPNITVVRGENSAKELNGKVIGAILYRIGTTEPTSSPTPQLENVVAMLEAFPEARLIIEGYADSATGSDAFNMKLSQQRVDHALHLLTGEYGIDAERIECHSHGGTSCPYSGGLDVQRAVIFRLVF</sequence>
<dbReference type="Gene3D" id="3.30.1330.60">
    <property type="entry name" value="OmpA-like domain"/>
    <property type="match status" value="1"/>
</dbReference>
<dbReference type="GO" id="GO:0016020">
    <property type="term" value="C:membrane"/>
    <property type="evidence" value="ECO:0007669"/>
    <property type="project" value="UniProtKB-UniRule"/>
</dbReference>
<dbReference type="InterPro" id="IPR036737">
    <property type="entry name" value="OmpA-like_sf"/>
</dbReference>
<feature type="non-terminal residue" evidence="3">
    <location>
        <position position="1"/>
    </location>
</feature>
<accession>A0A940DKW7</accession>
<evidence type="ECO:0000259" key="2">
    <source>
        <dbReference type="PROSITE" id="PS51123"/>
    </source>
</evidence>
<evidence type="ECO:0000256" key="1">
    <source>
        <dbReference type="PROSITE-ProRule" id="PRU00473"/>
    </source>
</evidence>